<reference evidence="1 2" key="1">
    <citation type="submission" date="2021-06" db="EMBL/GenBank/DDBJ databases">
        <authorList>
            <person name="Kallberg Y."/>
            <person name="Tangrot J."/>
            <person name="Rosling A."/>
        </authorList>
    </citation>
    <scope>NUCLEOTIDE SEQUENCE [LARGE SCALE GENOMIC DNA]</scope>
    <source>
        <strain evidence="1 2">120-4 pot B 10/14</strain>
    </source>
</reference>
<feature type="non-terminal residue" evidence="1">
    <location>
        <position position="1"/>
    </location>
</feature>
<keyword evidence="2" id="KW-1185">Reference proteome</keyword>
<proteinExistence type="predicted"/>
<feature type="non-terminal residue" evidence="1">
    <location>
        <position position="85"/>
    </location>
</feature>
<organism evidence="1 2">
    <name type="scientific">Gigaspora margarita</name>
    <dbReference type="NCBI Taxonomy" id="4874"/>
    <lineage>
        <taxon>Eukaryota</taxon>
        <taxon>Fungi</taxon>
        <taxon>Fungi incertae sedis</taxon>
        <taxon>Mucoromycota</taxon>
        <taxon>Glomeromycotina</taxon>
        <taxon>Glomeromycetes</taxon>
        <taxon>Diversisporales</taxon>
        <taxon>Gigasporaceae</taxon>
        <taxon>Gigaspora</taxon>
    </lineage>
</organism>
<comment type="caution">
    <text evidence="1">The sequence shown here is derived from an EMBL/GenBank/DDBJ whole genome shotgun (WGS) entry which is preliminary data.</text>
</comment>
<sequence>QFAEPLGQSPKAGVLLKAIEQFKKRMKEHNIQCTIYGILEKYFKKTFLKRQLSVYMQEIYRYDIRTFKFIIDYLSDSTINDITNQ</sequence>
<name>A0ABN7X1R9_GIGMA</name>
<evidence type="ECO:0000313" key="2">
    <source>
        <dbReference type="Proteomes" id="UP000789901"/>
    </source>
</evidence>
<gene>
    <name evidence="1" type="ORF">GMARGA_LOCUS37898</name>
</gene>
<dbReference type="EMBL" id="CAJVQB010081385">
    <property type="protein sequence ID" value="CAG8845908.1"/>
    <property type="molecule type" value="Genomic_DNA"/>
</dbReference>
<accession>A0ABN7X1R9</accession>
<dbReference type="Proteomes" id="UP000789901">
    <property type="component" value="Unassembled WGS sequence"/>
</dbReference>
<evidence type="ECO:0000313" key="1">
    <source>
        <dbReference type="EMBL" id="CAG8845908.1"/>
    </source>
</evidence>
<protein>
    <submittedName>
        <fullName evidence="1">29534_t:CDS:1</fullName>
    </submittedName>
</protein>